<evidence type="ECO:0000313" key="3">
    <source>
        <dbReference type="EMBL" id="MFC4562208.1"/>
    </source>
</evidence>
<sequence>MIHALVPPSPRPDRGAGYTEYAAVLLLVAAVAGVVITSGIPQGVGGHIDAALCRVSAAQTDEDCEPGSGGNGSAGVQGLRPDPGPAENPCDPLCEPYSRPGPDYNVEPFPSPPAAHPDDAAAADSAAQYDTVDIDDHTSCWLLLLIGCTNEVYEAHEMLAVAVAYFRDRQGSPDAADLLEHFREGSGETYQISGDKLVGDIPEFRDRVESDREDLGRSAVLEAQERGITEPTVFPLSTEWNAFGRDPANPDQGTYRNNNWWYALASFRYSLTGEVTVTPPQQPGGEWTYRVDTQVNIKKYYDWDPDDHTALKPPFYNASQWTHREMHRTGLAQEFWVVGQSRPEIRYGTL</sequence>
<evidence type="ECO:0000256" key="2">
    <source>
        <dbReference type="SAM" id="Phobius"/>
    </source>
</evidence>
<evidence type="ECO:0008006" key="5">
    <source>
        <dbReference type="Google" id="ProtNLM"/>
    </source>
</evidence>
<protein>
    <recommendedName>
        <fullName evidence="5">Flp pilus-assembly TadG-like N-terminal domain-containing protein</fullName>
    </recommendedName>
</protein>
<feature type="region of interest" description="Disordered" evidence="1">
    <location>
        <begin position="61"/>
        <end position="123"/>
    </location>
</feature>
<accession>A0ABV9DW15</accession>
<keyword evidence="4" id="KW-1185">Reference proteome</keyword>
<feature type="transmembrane region" description="Helical" evidence="2">
    <location>
        <begin position="21"/>
        <end position="40"/>
    </location>
</feature>
<comment type="caution">
    <text evidence="3">The sequence shown here is derived from an EMBL/GenBank/DDBJ whole genome shotgun (WGS) entry which is preliminary data.</text>
</comment>
<reference evidence="4" key="1">
    <citation type="journal article" date="2019" name="Int. J. Syst. Evol. Microbiol.">
        <title>The Global Catalogue of Microorganisms (GCM) 10K type strain sequencing project: providing services to taxonomists for standard genome sequencing and annotation.</title>
        <authorList>
            <consortium name="The Broad Institute Genomics Platform"/>
            <consortium name="The Broad Institute Genome Sequencing Center for Infectious Disease"/>
            <person name="Wu L."/>
            <person name="Ma J."/>
        </authorList>
    </citation>
    <scope>NUCLEOTIDE SEQUENCE [LARGE SCALE GENOMIC DNA]</scope>
    <source>
        <strain evidence="4">XZYJ18</strain>
    </source>
</reference>
<dbReference type="RefSeq" id="WP_378573218.1">
    <property type="nucleotide sequence ID" value="NZ_JBHSFQ010000007.1"/>
</dbReference>
<dbReference type="EMBL" id="JBHSFQ010000007">
    <property type="protein sequence ID" value="MFC4562208.1"/>
    <property type="molecule type" value="Genomic_DNA"/>
</dbReference>
<organism evidence="3 4">
    <name type="scientific">Nocardiopsis mangrovi</name>
    <dbReference type="NCBI Taxonomy" id="1179818"/>
    <lineage>
        <taxon>Bacteria</taxon>
        <taxon>Bacillati</taxon>
        <taxon>Actinomycetota</taxon>
        <taxon>Actinomycetes</taxon>
        <taxon>Streptosporangiales</taxon>
        <taxon>Nocardiopsidaceae</taxon>
        <taxon>Nocardiopsis</taxon>
    </lineage>
</organism>
<dbReference type="Proteomes" id="UP001595923">
    <property type="component" value="Unassembled WGS sequence"/>
</dbReference>
<proteinExistence type="predicted"/>
<name>A0ABV9DW15_9ACTN</name>
<gene>
    <name evidence="3" type="ORF">ACFO4E_10110</name>
</gene>
<evidence type="ECO:0000256" key="1">
    <source>
        <dbReference type="SAM" id="MobiDB-lite"/>
    </source>
</evidence>
<evidence type="ECO:0000313" key="4">
    <source>
        <dbReference type="Proteomes" id="UP001595923"/>
    </source>
</evidence>
<keyword evidence="2" id="KW-1133">Transmembrane helix</keyword>
<keyword evidence="2" id="KW-0472">Membrane</keyword>
<keyword evidence="2" id="KW-0812">Transmembrane</keyword>